<dbReference type="GO" id="GO:0005886">
    <property type="term" value="C:plasma membrane"/>
    <property type="evidence" value="ECO:0007669"/>
    <property type="project" value="UniProtKB-SubCell"/>
</dbReference>
<keyword evidence="2 7" id="KW-0813">Transport</keyword>
<evidence type="ECO:0000256" key="6">
    <source>
        <dbReference type="ARBA" id="ARBA00023310"/>
    </source>
</evidence>
<comment type="function">
    <text evidence="7">This protein is part of the stalk that links CF(0) to CF(1). It either transmits conformational changes from CF(0) to CF(1) or is implicated in proton conduction.</text>
</comment>
<dbReference type="GO" id="GO:0045259">
    <property type="term" value="C:proton-transporting ATP synthase complex"/>
    <property type="evidence" value="ECO:0007669"/>
    <property type="project" value="UniProtKB-KW"/>
</dbReference>
<sequence length="183" mass="20654">MAKLVSKTYGEALFDAAVEDGCVDKLLEDAVFVREAFRDNEDLGKLLNNPKIAREEKAKVVSGIFKDNVSDDMQGLLQLMVVKQRHNDITGALEYFTDRVREYKNIGRAYVTTAQPLSEEQKKAVTDKLLATTKYVEFEMNYNVDKSIIGGIIIRIGDRVFDSSIKSQLDNLTKQLKKIQLGD</sequence>
<dbReference type="Pfam" id="PF00213">
    <property type="entry name" value="OSCP"/>
    <property type="match status" value="1"/>
</dbReference>
<dbReference type="InterPro" id="IPR000711">
    <property type="entry name" value="ATPase_OSCP/dsu"/>
</dbReference>
<organism evidence="8 9">
    <name type="scientific">[Bacteroides] pectinophilus ATCC 43243</name>
    <dbReference type="NCBI Taxonomy" id="483218"/>
    <lineage>
        <taxon>Bacteria</taxon>
        <taxon>Bacillati</taxon>
        <taxon>Bacillota</taxon>
        <taxon>Clostridia</taxon>
        <taxon>Eubacteriales</taxon>
    </lineage>
</organism>
<dbReference type="AlphaFoldDB" id="B7AX28"/>
<keyword evidence="7" id="KW-0139">CF(1)</keyword>
<keyword evidence="4 7" id="KW-0406">Ion transport</keyword>
<comment type="function">
    <text evidence="7">F(1)F(0) ATP synthase produces ATP from ADP in the presence of a proton or sodium gradient. F-type ATPases consist of two structural domains, F(1) containing the extramembraneous catalytic core and F(0) containing the membrane proton channel, linked together by a central stalk and a peripheral stalk. During catalysis, ATP synthesis in the catalytic domain of F(1) is coupled via a rotary mechanism of the central stalk subunits to proton translocation.</text>
</comment>
<dbReference type="InterPro" id="IPR026015">
    <property type="entry name" value="ATP_synth_OSCP/delta_N_sf"/>
</dbReference>
<accession>B7AX28</accession>
<evidence type="ECO:0000256" key="3">
    <source>
        <dbReference type="ARBA" id="ARBA00022781"/>
    </source>
</evidence>
<dbReference type="PANTHER" id="PTHR11910">
    <property type="entry name" value="ATP SYNTHASE DELTA CHAIN"/>
    <property type="match status" value="1"/>
</dbReference>
<dbReference type="EMBL" id="ABVQ01000037">
    <property type="protein sequence ID" value="EEC56769.1"/>
    <property type="molecule type" value="Genomic_DNA"/>
</dbReference>
<keyword evidence="5 7" id="KW-0472">Membrane</keyword>
<dbReference type="PRINTS" id="PR00125">
    <property type="entry name" value="ATPASEDELTA"/>
</dbReference>
<dbReference type="Proteomes" id="UP000003136">
    <property type="component" value="Unassembled WGS sequence"/>
</dbReference>
<protein>
    <recommendedName>
        <fullName evidence="7">ATP synthase subunit delta</fullName>
    </recommendedName>
    <alternativeName>
        <fullName evidence="7">ATP synthase F(1) sector subunit delta</fullName>
    </alternativeName>
    <alternativeName>
        <fullName evidence="7">F-type ATPase subunit delta</fullName>
        <shortName evidence="7">F-ATPase subunit delta</shortName>
    </alternativeName>
</protein>
<keyword evidence="9" id="KW-1185">Reference proteome</keyword>
<dbReference type="HAMAP" id="MF_01416">
    <property type="entry name" value="ATP_synth_delta_bact"/>
    <property type="match status" value="1"/>
</dbReference>
<evidence type="ECO:0000313" key="9">
    <source>
        <dbReference type="Proteomes" id="UP000003136"/>
    </source>
</evidence>
<keyword evidence="3 7" id="KW-0375">Hydrogen ion transport</keyword>
<evidence type="ECO:0000256" key="4">
    <source>
        <dbReference type="ARBA" id="ARBA00023065"/>
    </source>
</evidence>
<gene>
    <name evidence="7" type="primary">atpH</name>
    <name evidence="8" type="ORF">BACPEC_03278</name>
</gene>
<dbReference type="STRING" id="483218.BACPEC_03278"/>
<proteinExistence type="inferred from homology"/>
<evidence type="ECO:0000256" key="7">
    <source>
        <dbReference type="HAMAP-Rule" id="MF_01416"/>
    </source>
</evidence>
<dbReference type="Gene3D" id="1.10.520.20">
    <property type="entry name" value="N-terminal domain of the delta subunit of the F1F0-ATP synthase"/>
    <property type="match status" value="1"/>
</dbReference>
<dbReference type="eggNOG" id="COG0712">
    <property type="taxonomic scope" value="Bacteria"/>
</dbReference>
<reference evidence="8 9" key="2">
    <citation type="submission" date="2008-11" db="EMBL/GenBank/DDBJ databases">
        <authorList>
            <person name="Fulton L."/>
            <person name="Clifton S."/>
            <person name="Fulton B."/>
            <person name="Xu J."/>
            <person name="Minx P."/>
            <person name="Pepin K.H."/>
            <person name="Johnson M."/>
            <person name="Bhonagiri V."/>
            <person name="Nash W.E."/>
            <person name="Mardis E.R."/>
            <person name="Wilson R.K."/>
        </authorList>
    </citation>
    <scope>NUCLEOTIDE SEQUENCE [LARGE SCALE GENOMIC DNA]</scope>
    <source>
        <strain evidence="8 9">ATCC 43243</strain>
    </source>
</reference>
<comment type="similarity">
    <text evidence="7">Belongs to the ATPase delta chain family.</text>
</comment>
<comment type="subcellular location">
    <subcellularLocation>
        <location evidence="7">Cell membrane</location>
        <topology evidence="7">Peripheral membrane protein</topology>
    </subcellularLocation>
    <subcellularLocation>
        <location evidence="1">Membrane</location>
    </subcellularLocation>
</comment>
<keyword evidence="6 7" id="KW-0066">ATP synthesis</keyword>
<dbReference type="NCBIfam" id="TIGR01145">
    <property type="entry name" value="ATP_synt_delta"/>
    <property type="match status" value="1"/>
</dbReference>
<evidence type="ECO:0000256" key="2">
    <source>
        <dbReference type="ARBA" id="ARBA00022448"/>
    </source>
</evidence>
<comment type="caution">
    <text evidence="8">The sequence shown here is derived from an EMBL/GenBank/DDBJ whole genome shotgun (WGS) entry which is preliminary data.</text>
</comment>
<evidence type="ECO:0000256" key="1">
    <source>
        <dbReference type="ARBA" id="ARBA00004370"/>
    </source>
</evidence>
<dbReference type="GO" id="GO:0046933">
    <property type="term" value="F:proton-transporting ATP synthase activity, rotational mechanism"/>
    <property type="evidence" value="ECO:0007669"/>
    <property type="project" value="UniProtKB-UniRule"/>
</dbReference>
<evidence type="ECO:0000313" key="8">
    <source>
        <dbReference type="EMBL" id="EEC56769.1"/>
    </source>
</evidence>
<keyword evidence="7" id="KW-1003">Cell membrane</keyword>
<reference evidence="8 9" key="1">
    <citation type="submission" date="2008-11" db="EMBL/GenBank/DDBJ databases">
        <title>Draft genome sequence of Bacteroides pectinophilus (ATCC 43243).</title>
        <authorList>
            <person name="Sudarsanam P."/>
            <person name="Ley R."/>
            <person name="Guruge J."/>
            <person name="Turnbaugh P.J."/>
            <person name="Mahowald M."/>
            <person name="Liep D."/>
            <person name="Gordon J."/>
        </authorList>
    </citation>
    <scope>NUCLEOTIDE SEQUENCE [LARGE SCALE GENOMIC DNA]</scope>
    <source>
        <strain evidence="8 9">ATCC 43243</strain>
    </source>
</reference>
<dbReference type="SUPFAM" id="SSF47928">
    <property type="entry name" value="N-terminal domain of the delta subunit of the F1F0-ATP synthase"/>
    <property type="match status" value="1"/>
</dbReference>
<evidence type="ECO:0000256" key="5">
    <source>
        <dbReference type="ARBA" id="ARBA00023136"/>
    </source>
</evidence>
<name>B7AX28_9FIRM</name>
<dbReference type="HOGENOM" id="CLU_085114_4_0_9"/>